<evidence type="ECO:0000259" key="11">
    <source>
        <dbReference type="Pfam" id="PF13614"/>
    </source>
</evidence>
<evidence type="ECO:0000313" key="13">
    <source>
        <dbReference type="Proteomes" id="UP001318682"/>
    </source>
</evidence>
<evidence type="ECO:0000256" key="2">
    <source>
        <dbReference type="ARBA" id="ARBA00011903"/>
    </source>
</evidence>
<feature type="coiled-coil region" evidence="9">
    <location>
        <begin position="193"/>
        <end position="220"/>
    </location>
</feature>
<keyword evidence="10" id="KW-0812">Transmembrane</keyword>
<dbReference type="SUPFAM" id="SSF52540">
    <property type="entry name" value="P-loop containing nucleoside triphosphate hydrolases"/>
    <property type="match status" value="1"/>
</dbReference>
<feature type="transmembrane region" description="Helical" evidence="10">
    <location>
        <begin position="406"/>
        <end position="424"/>
    </location>
</feature>
<keyword evidence="5" id="KW-0418">Kinase</keyword>
<dbReference type="InterPro" id="IPR027417">
    <property type="entry name" value="P-loop_NTPase"/>
</dbReference>
<dbReference type="InterPro" id="IPR025669">
    <property type="entry name" value="AAA_dom"/>
</dbReference>
<organism evidence="12 13">
    <name type="scientific">Roseobacter fucihabitans</name>
    <dbReference type="NCBI Taxonomy" id="1537242"/>
    <lineage>
        <taxon>Bacteria</taxon>
        <taxon>Pseudomonadati</taxon>
        <taxon>Pseudomonadota</taxon>
        <taxon>Alphaproteobacteria</taxon>
        <taxon>Rhodobacterales</taxon>
        <taxon>Roseobacteraceae</taxon>
        <taxon>Roseobacter</taxon>
    </lineage>
</organism>
<dbReference type="RefSeq" id="WP_187428518.1">
    <property type="nucleotide sequence ID" value="NZ_CP143423.1"/>
</dbReference>
<dbReference type="Proteomes" id="UP001318682">
    <property type="component" value="Chromosome"/>
</dbReference>
<comment type="similarity">
    <text evidence="1">Belongs to the CpsD/CapB family.</text>
</comment>
<evidence type="ECO:0000256" key="3">
    <source>
        <dbReference type="ARBA" id="ARBA00022679"/>
    </source>
</evidence>
<dbReference type="Gene3D" id="3.40.50.300">
    <property type="entry name" value="P-loop containing nucleotide triphosphate hydrolases"/>
    <property type="match status" value="1"/>
</dbReference>
<evidence type="ECO:0000256" key="9">
    <source>
        <dbReference type="SAM" id="Coils"/>
    </source>
</evidence>
<evidence type="ECO:0000256" key="7">
    <source>
        <dbReference type="ARBA" id="ARBA00023137"/>
    </source>
</evidence>
<name>A0ABZ2C231_9RHOB</name>
<feature type="domain" description="AAA" evidence="11">
    <location>
        <begin position="510"/>
        <end position="621"/>
    </location>
</feature>
<keyword evidence="6" id="KW-0067">ATP-binding</keyword>
<reference evidence="13" key="1">
    <citation type="submission" date="2024-01" db="EMBL/GenBank/DDBJ databases">
        <title>Roseobacter fucihabitans sp. nov., isolated from the brown alga Fucus spiralis.</title>
        <authorList>
            <person name="Hahnke S."/>
            <person name="Berger M."/>
            <person name="Schlingloff A."/>
            <person name="Athale I."/>
            <person name="Neumann-Schaal M."/>
            <person name="Adenaya A."/>
            <person name="Poehlein A."/>
            <person name="Daniel R."/>
            <person name="Pertersen J."/>
            <person name="Brinkhoff T."/>
        </authorList>
    </citation>
    <scope>NUCLEOTIDE SEQUENCE [LARGE SCALE GENOMIC DNA]</scope>
    <source>
        <strain evidence="13">B14</strain>
    </source>
</reference>
<comment type="catalytic activity">
    <reaction evidence="8">
        <text>L-tyrosyl-[protein] + ATP = O-phospho-L-tyrosyl-[protein] + ADP + H(+)</text>
        <dbReference type="Rhea" id="RHEA:10596"/>
        <dbReference type="Rhea" id="RHEA-COMP:10136"/>
        <dbReference type="Rhea" id="RHEA-COMP:20101"/>
        <dbReference type="ChEBI" id="CHEBI:15378"/>
        <dbReference type="ChEBI" id="CHEBI:30616"/>
        <dbReference type="ChEBI" id="CHEBI:46858"/>
        <dbReference type="ChEBI" id="CHEBI:61978"/>
        <dbReference type="ChEBI" id="CHEBI:456216"/>
        <dbReference type="EC" id="2.7.10.2"/>
    </reaction>
</comment>
<protein>
    <recommendedName>
        <fullName evidence="2">non-specific protein-tyrosine kinase</fullName>
        <ecNumber evidence="2">2.7.10.2</ecNumber>
    </recommendedName>
</protein>
<evidence type="ECO:0000256" key="6">
    <source>
        <dbReference type="ARBA" id="ARBA00022840"/>
    </source>
</evidence>
<gene>
    <name evidence="12" type="ORF">ROLI_044430</name>
</gene>
<dbReference type="PANTHER" id="PTHR32309:SF13">
    <property type="entry name" value="FERRIC ENTEROBACTIN TRANSPORT PROTEIN FEPE"/>
    <property type="match status" value="1"/>
</dbReference>
<evidence type="ECO:0000256" key="8">
    <source>
        <dbReference type="ARBA" id="ARBA00051245"/>
    </source>
</evidence>
<dbReference type="InterPro" id="IPR005702">
    <property type="entry name" value="Wzc-like_C"/>
</dbReference>
<dbReference type="EC" id="2.7.10.2" evidence="2"/>
<dbReference type="PANTHER" id="PTHR32309">
    <property type="entry name" value="TYROSINE-PROTEIN KINASE"/>
    <property type="match status" value="1"/>
</dbReference>
<evidence type="ECO:0000256" key="4">
    <source>
        <dbReference type="ARBA" id="ARBA00022741"/>
    </source>
</evidence>
<keyword evidence="10" id="KW-1133">Transmembrane helix</keyword>
<dbReference type="CDD" id="cd05387">
    <property type="entry name" value="BY-kinase"/>
    <property type="match status" value="1"/>
</dbReference>
<sequence>MNQTSRDNFAAGPDDDDSPVGIIALWQLLWRNKQRILIPAFGLAFLTGLLVLRSDDTYTAEAQILLTRGNLEIVEFDSAGDIEVSPGAITNALTILGSRSIALGVIDRVDLTNDPEINPNLLLPDDADPEEFYPENVVRQLALDWLAAYAQANILPGSNAILIRVTTTGPGKSAAIANAYVDEYLEYQVRSGQNETKRAAVALETRVNELRLQLEEDQQRLQSFRGGAVSSVLDSSDALMGEAVDIRARLASTENALIVTDAAIAALTAVDDAGSETLSELIAQNEILSRLQRSTLGRSINTDSFDQDIQAIESALQDERARLVRLRDALTDGRTAIEARIAEVNAFTVGLRQLEVEVETTSQVYESSLARLKELSIQTGLRDAGAQVLARAEAPLRTDAQGRRRMVAIAGFLGLFFGIAYVLLREAANDRVRKVSELVDITGSDCVVQLPPAHPGVLGRGMLAGFGQSKRKAAPFKEGMRSLRHKLIARAGRTSGPLIAGIFSSLPTEGKSTVTQGLASSFTMIDRRVIVVDGDMRAGTLSKTLGVAPDQPGLQNVIVEKFDLSKAIVSLSEQGFDLLPSGQSDMNPADLLESDRFGELIMTLRERYDVVLFDTPPVLVLPDAVKIAVHLNAHVLVADYDRSPRAAVRDTVAALQEVDVEHLVVAFCNAPKAFGQKYGFSDQAYAEYWN</sequence>
<keyword evidence="3" id="KW-0808">Transferase</keyword>
<accession>A0ABZ2C231</accession>
<keyword evidence="7" id="KW-0829">Tyrosine-protein kinase</keyword>
<dbReference type="EMBL" id="CP143423">
    <property type="protein sequence ID" value="WVX51342.1"/>
    <property type="molecule type" value="Genomic_DNA"/>
</dbReference>
<evidence type="ECO:0000256" key="1">
    <source>
        <dbReference type="ARBA" id="ARBA00007316"/>
    </source>
</evidence>
<keyword evidence="4" id="KW-0547">Nucleotide-binding</keyword>
<proteinExistence type="inferred from homology"/>
<keyword evidence="9" id="KW-0175">Coiled coil</keyword>
<keyword evidence="10" id="KW-0472">Membrane</keyword>
<evidence type="ECO:0000256" key="10">
    <source>
        <dbReference type="SAM" id="Phobius"/>
    </source>
</evidence>
<dbReference type="Pfam" id="PF13614">
    <property type="entry name" value="AAA_31"/>
    <property type="match status" value="1"/>
</dbReference>
<keyword evidence="13" id="KW-1185">Reference proteome</keyword>
<dbReference type="InterPro" id="IPR050445">
    <property type="entry name" value="Bact_polysacc_biosynth/exp"/>
</dbReference>
<evidence type="ECO:0000256" key="5">
    <source>
        <dbReference type="ARBA" id="ARBA00022777"/>
    </source>
</evidence>
<evidence type="ECO:0000313" key="12">
    <source>
        <dbReference type="EMBL" id="WVX51342.1"/>
    </source>
</evidence>